<dbReference type="Pfam" id="PF00702">
    <property type="entry name" value="Hydrolase"/>
    <property type="match status" value="1"/>
</dbReference>
<dbReference type="EMBL" id="FZQA01000003">
    <property type="protein sequence ID" value="SNT73200.1"/>
    <property type="molecule type" value="Genomic_DNA"/>
</dbReference>
<dbReference type="InterPro" id="IPR010237">
    <property type="entry name" value="Pyr-5-nucltdase"/>
</dbReference>
<dbReference type="AlphaFoldDB" id="A0A239PSR1"/>
<dbReference type="InterPro" id="IPR036412">
    <property type="entry name" value="HAD-like_sf"/>
</dbReference>
<protein>
    <submittedName>
        <fullName evidence="1">Putative hydrolase of the HAD superfamily</fullName>
    </submittedName>
</protein>
<dbReference type="Proteomes" id="UP000198346">
    <property type="component" value="Unassembled WGS sequence"/>
</dbReference>
<dbReference type="SUPFAM" id="SSF56784">
    <property type="entry name" value="HAD-like"/>
    <property type="match status" value="1"/>
</dbReference>
<keyword evidence="1" id="KW-0378">Hydrolase</keyword>
<dbReference type="Gene3D" id="1.10.150.450">
    <property type="match status" value="1"/>
</dbReference>
<dbReference type="NCBIfam" id="TIGR01993">
    <property type="entry name" value="Pyr-5-nucltdase"/>
    <property type="match status" value="1"/>
</dbReference>
<dbReference type="RefSeq" id="WP_089412081.1">
    <property type="nucleotide sequence ID" value="NZ_FZQA01000003.1"/>
</dbReference>
<dbReference type="NCBIfam" id="TIGR01509">
    <property type="entry name" value="HAD-SF-IA-v3"/>
    <property type="match status" value="1"/>
</dbReference>
<evidence type="ECO:0000313" key="2">
    <source>
        <dbReference type="Proteomes" id="UP000198346"/>
    </source>
</evidence>
<gene>
    <name evidence="1" type="ORF">SAMN06297382_1598</name>
</gene>
<dbReference type="GO" id="GO:0016787">
    <property type="term" value="F:hydrolase activity"/>
    <property type="evidence" value="ECO:0007669"/>
    <property type="project" value="UniProtKB-KW"/>
</dbReference>
<dbReference type="PANTHER" id="PTHR12725">
    <property type="entry name" value="HALOACID DEHALOGENASE-LIKE HYDROLASE"/>
    <property type="match status" value="1"/>
</dbReference>
<dbReference type="PANTHER" id="PTHR12725:SF117">
    <property type="entry name" value="HALOACID DEHALOGENASE-LIKE HYDROLASE"/>
    <property type="match status" value="1"/>
</dbReference>
<dbReference type="SFLD" id="SFLDG01132">
    <property type="entry name" value="C1.5.3:_5'-Nucleotidase_Like"/>
    <property type="match status" value="1"/>
</dbReference>
<dbReference type="CDD" id="cd02604">
    <property type="entry name" value="HAD_5NT"/>
    <property type="match status" value="1"/>
</dbReference>
<organism evidence="1 2">
    <name type="scientific">Amphiplicatus metriothermophilus</name>
    <dbReference type="NCBI Taxonomy" id="1519374"/>
    <lineage>
        <taxon>Bacteria</taxon>
        <taxon>Pseudomonadati</taxon>
        <taxon>Pseudomonadota</taxon>
        <taxon>Alphaproteobacteria</taxon>
        <taxon>Parvularculales</taxon>
        <taxon>Parvularculaceae</taxon>
        <taxon>Amphiplicatus</taxon>
    </lineage>
</organism>
<reference evidence="1 2" key="1">
    <citation type="submission" date="2017-07" db="EMBL/GenBank/DDBJ databases">
        <authorList>
            <person name="Sun Z.S."/>
            <person name="Albrecht U."/>
            <person name="Echele G."/>
            <person name="Lee C.C."/>
        </authorList>
    </citation>
    <scope>NUCLEOTIDE SEQUENCE [LARGE SCALE GENOMIC DNA]</scope>
    <source>
        <strain evidence="1 2">CGMCC 1.12710</strain>
    </source>
</reference>
<dbReference type="InterPro" id="IPR006439">
    <property type="entry name" value="HAD-SF_hydro_IA"/>
</dbReference>
<dbReference type="Gene3D" id="3.40.50.1000">
    <property type="entry name" value="HAD superfamily/HAD-like"/>
    <property type="match status" value="1"/>
</dbReference>
<dbReference type="OrthoDB" id="9803141at2"/>
<proteinExistence type="predicted"/>
<evidence type="ECO:0000313" key="1">
    <source>
        <dbReference type="EMBL" id="SNT73200.1"/>
    </source>
</evidence>
<dbReference type="SFLD" id="SFLDG01129">
    <property type="entry name" value="C1.5:_HAD__Beta-PGM__Phosphata"/>
    <property type="match status" value="1"/>
</dbReference>
<keyword evidence="2" id="KW-1185">Reference proteome</keyword>
<accession>A0A239PSR1</accession>
<dbReference type="InterPro" id="IPR023214">
    <property type="entry name" value="HAD_sf"/>
</dbReference>
<sequence>MSDLAHIDRWVFDLDNTLYPADCHLFRQIDARMAEFIRARLGLPAEEARRLQKRYYVRYGATMAGLMREHAVEPDDFLDFVHDIDLAPVAPHPELAAGIAALPGRKYIFTNGSARHAERVTEKLGLAGAFDGIFDIKAAGYAPKPRRETYERFIAAFAVEPSRAAMFEDLAHNLETPSALGITTVLVCSSADWVADEPADKRPARPGDSHPHVHHVTDDLAGFLARIAANSSRKEALR</sequence>
<name>A0A239PSR1_9PROT</name>
<dbReference type="SFLD" id="SFLDS00003">
    <property type="entry name" value="Haloacid_Dehalogenase"/>
    <property type="match status" value="1"/>
</dbReference>